<evidence type="ECO:0000259" key="14">
    <source>
        <dbReference type="Pfam" id="PF14748"/>
    </source>
</evidence>
<keyword evidence="7 10" id="KW-0560">Oxidoreductase</keyword>
<evidence type="ECO:0000259" key="13">
    <source>
        <dbReference type="Pfam" id="PF03807"/>
    </source>
</evidence>
<dbReference type="PANTHER" id="PTHR11645:SF0">
    <property type="entry name" value="PYRROLINE-5-CARBOXYLATE REDUCTASE 3"/>
    <property type="match status" value="1"/>
</dbReference>
<comment type="caution">
    <text evidence="15">The sequence shown here is derived from an EMBL/GenBank/DDBJ whole genome shotgun (WGS) entry which is preliminary data.</text>
</comment>
<dbReference type="GO" id="GO:0004735">
    <property type="term" value="F:pyrroline-5-carboxylate reductase activity"/>
    <property type="evidence" value="ECO:0007669"/>
    <property type="project" value="UniProtKB-UniRule"/>
</dbReference>
<evidence type="ECO:0000256" key="5">
    <source>
        <dbReference type="ARBA" id="ARBA00022650"/>
    </source>
</evidence>
<dbReference type="HAMAP" id="MF_01925">
    <property type="entry name" value="P5C_reductase"/>
    <property type="match status" value="1"/>
</dbReference>
<sequence length="274" mass="28998">MSDKRICFIGAGNMSRSIISGLVNSGYSPQLIEASNPSTGKLQALQADFAIKVTTDNLAAAKAADVIVLAVKPQLMQQVCAALQSLDLSNKLLITIAAGISAARYSDSDYLAQPVKLIRTMPNTPMQIGTGMSGMFAPANINDEDKAICNLIMTSGGQAVWVEKEADLNLVIALAGSSPAYFFLFVEAMIKAATELGMEQQTARALAQQAALGAAKMLLENPQLSPQQLRQNVTSKGGTTHEAVETFIQGNLSGLVKQAMNNCIARAEAMAQEF</sequence>
<dbReference type="InterPro" id="IPR029036">
    <property type="entry name" value="P5CR_dimer"/>
</dbReference>
<dbReference type="InterPro" id="IPR008927">
    <property type="entry name" value="6-PGluconate_DH-like_C_sf"/>
</dbReference>
<keyword evidence="4 10" id="KW-0028">Amino-acid biosynthesis</keyword>
<gene>
    <name evidence="10" type="primary">proC</name>
    <name evidence="15" type="ORF">EDC91_11813</name>
</gene>
<evidence type="ECO:0000256" key="7">
    <source>
        <dbReference type="ARBA" id="ARBA00023002"/>
    </source>
</evidence>
<dbReference type="InterPro" id="IPR036291">
    <property type="entry name" value="NAD(P)-bd_dom_sf"/>
</dbReference>
<evidence type="ECO:0000313" key="15">
    <source>
        <dbReference type="EMBL" id="TCN82545.1"/>
    </source>
</evidence>
<keyword evidence="16" id="KW-1185">Reference proteome</keyword>
<comment type="similarity">
    <text evidence="2 10">Belongs to the pyrroline-5-carboxylate reductase family.</text>
</comment>
<dbReference type="NCBIfam" id="TIGR00112">
    <property type="entry name" value="proC"/>
    <property type="match status" value="1"/>
</dbReference>
<dbReference type="RefSeq" id="WP_133039384.1">
    <property type="nucleotide sequence ID" value="NZ_SLWF01000018.1"/>
</dbReference>
<dbReference type="InterPro" id="IPR028939">
    <property type="entry name" value="P5C_Rdtase_cat_N"/>
</dbReference>
<evidence type="ECO:0000256" key="12">
    <source>
        <dbReference type="PIRSR" id="PIRSR000193-1"/>
    </source>
</evidence>
<dbReference type="UniPathway" id="UPA00098">
    <property type="reaction ID" value="UER00361"/>
</dbReference>
<dbReference type="Proteomes" id="UP000294832">
    <property type="component" value="Unassembled WGS sequence"/>
</dbReference>
<comment type="catalytic activity">
    <reaction evidence="9 10">
        <text>L-proline + NADP(+) = (S)-1-pyrroline-5-carboxylate + NADPH + 2 H(+)</text>
        <dbReference type="Rhea" id="RHEA:14109"/>
        <dbReference type="ChEBI" id="CHEBI:15378"/>
        <dbReference type="ChEBI" id="CHEBI:17388"/>
        <dbReference type="ChEBI" id="CHEBI:57783"/>
        <dbReference type="ChEBI" id="CHEBI:58349"/>
        <dbReference type="ChEBI" id="CHEBI:60039"/>
        <dbReference type="EC" id="1.5.1.2"/>
    </reaction>
</comment>
<dbReference type="FunFam" id="3.40.50.720:FF:000105">
    <property type="entry name" value="Pyrroline-5-carboxylate reductase"/>
    <property type="match status" value="1"/>
</dbReference>
<dbReference type="EMBL" id="SLWF01000018">
    <property type="protein sequence ID" value="TCN82545.1"/>
    <property type="molecule type" value="Genomic_DNA"/>
</dbReference>
<dbReference type="FunFam" id="1.10.3730.10:FF:000001">
    <property type="entry name" value="Pyrroline-5-carboxylate reductase"/>
    <property type="match status" value="1"/>
</dbReference>
<evidence type="ECO:0000256" key="3">
    <source>
        <dbReference type="ARBA" id="ARBA00022490"/>
    </source>
</evidence>
<dbReference type="Pfam" id="PF03807">
    <property type="entry name" value="F420_oxidored"/>
    <property type="match status" value="1"/>
</dbReference>
<dbReference type="Gene3D" id="1.10.3730.10">
    <property type="entry name" value="ProC C-terminal domain-like"/>
    <property type="match status" value="1"/>
</dbReference>
<comment type="pathway">
    <text evidence="1 10">Amino-acid biosynthesis; L-proline biosynthesis; L-proline from L-glutamate 5-semialdehyde: step 1/1.</text>
</comment>
<feature type="domain" description="Pyrroline-5-carboxylate reductase catalytic N-terminal" evidence="13">
    <location>
        <begin position="5"/>
        <end position="99"/>
    </location>
</feature>
<comment type="subcellular location">
    <subcellularLocation>
        <location evidence="10">Cytoplasm</location>
    </subcellularLocation>
</comment>
<evidence type="ECO:0000256" key="4">
    <source>
        <dbReference type="ARBA" id="ARBA00022605"/>
    </source>
</evidence>
<feature type="binding site" evidence="12">
    <location>
        <position position="57"/>
    </location>
    <ligand>
        <name>NADPH</name>
        <dbReference type="ChEBI" id="CHEBI:57783"/>
    </ligand>
</feature>
<dbReference type="Gene3D" id="3.40.50.720">
    <property type="entry name" value="NAD(P)-binding Rossmann-like Domain"/>
    <property type="match status" value="1"/>
</dbReference>
<evidence type="ECO:0000256" key="11">
    <source>
        <dbReference type="NCBIfam" id="TIGR00112"/>
    </source>
</evidence>
<evidence type="ECO:0000313" key="16">
    <source>
        <dbReference type="Proteomes" id="UP000294832"/>
    </source>
</evidence>
<name>A0A4R2FD59_9GAMM</name>
<keyword evidence="5 10" id="KW-0641">Proline biosynthesis</keyword>
<dbReference type="GO" id="GO:0005737">
    <property type="term" value="C:cytoplasm"/>
    <property type="evidence" value="ECO:0007669"/>
    <property type="project" value="UniProtKB-SubCell"/>
</dbReference>
<dbReference type="GO" id="GO:0055129">
    <property type="term" value="P:L-proline biosynthetic process"/>
    <property type="evidence" value="ECO:0007669"/>
    <property type="project" value="UniProtKB-UniRule"/>
</dbReference>
<feature type="domain" description="Pyrroline-5-carboxylate reductase dimerisation" evidence="14">
    <location>
        <begin position="165"/>
        <end position="270"/>
    </location>
</feature>
<feature type="binding site" evidence="12">
    <location>
        <begin position="9"/>
        <end position="14"/>
    </location>
    <ligand>
        <name>NADP(+)</name>
        <dbReference type="ChEBI" id="CHEBI:58349"/>
    </ligand>
</feature>
<accession>A0A4R2FD59</accession>
<protein>
    <recommendedName>
        <fullName evidence="10 11">Pyrroline-5-carboxylate reductase</fullName>
        <shortName evidence="10">P5C reductase</shortName>
        <shortName evidence="10">P5CR</shortName>
        <ecNumber evidence="10 11">1.5.1.2</ecNumber>
    </recommendedName>
    <alternativeName>
        <fullName evidence="10">PCA reductase</fullName>
    </alternativeName>
</protein>
<dbReference type="OrthoDB" id="9805754at2"/>
<evidence type="ECO:0000256" key="1">
    <source>
        <dbReference type="ARBA" id="ARBA00005205"/>
    </source>
</evidence>
<dbReference type="PANTHER" id="PTHR11645">
    <property type="entry name" value="PYRROLINE-5-CARBOXYLATE REDUCTASE"/>
    <property type="match status" value="1"/>
</dbReference>
<comment type="catalytic activity">
    <reaction evidence="8 10">
        <text>L-proline + NAD(+) = (S)-1-pyrroline-5-carboxylate + NADH + 2 H(+)</text>
        <dbReference type="Rhea" id="RHEA:14105"/>
        <dbReference type="ChEBI" id="CHEBI:15378"/>
        <dbReference type="ChEBI" id="CHEBI:17388"/>
        <dbReference type="ChEBI" id="CHEBI:57540"/>
        <dbReference type="ChEBI" id="CHEBI:57945"/>
        <dbReference type="ChEBI" id="CHEBI:60039"/>
        <dbReference type="EC" id="1.5.1.2"/>
    </reaction>
</comment>
<dbReference type="Pfam" id="PF14748">
    <property type="entry name" value="P5CR_dimer"/>
    <property type="match status" value="1"/>
</dbReference>
<feature type="binding site" evidence="12">
    <location>
        <begin position="70"/>
        <end position="73"/>
    </location>
    <ligand>
        <name>NADP(+)</name>
        <dbReference type="ChEBI" id="CHEBI:58349"/>
    </ligand>
</feature>
<evidence type="ECO:0000256" key="2">
    <source>
        <dbReference type="ARBA" id="ARBA00005525"/>
    </source>
</evidence>
<evidence type="ECO:0000256" key="9">
    <source>
        <dbReference type="ARBA" id="ARBA00052690"/>
    </source>
</evidence>
<evidence type="ECO:0000256" key="6">
    <source>
        <dbReference type="ARBA" id="ARBA00022857"/>
    </source>
</evidence>
<keyword evidence="3 10" id="KW-0963">Cytoplasm</keyword>
<dbReference type="PIRSF" id="PIRSF000193">
    <property type="entry name" value="Pyrrol-5-carb_rd"/>
    <property type="match status" value="1"/>
</dbReference>
<evidence type="ECO:0000256" key="10">
    <source>
        <dbReference type="HAMAP-Rule" id="MF_01925"/>
    </source>
</evidence>
<organism evidence="15 16">
    <name type="scientific">Shewanella fodinae</name>
    <dbReference type="NCBI Taxonomy" id="552357"/>
    <lineage>
        <taxon>Bacteria</taxon>
        <taxon>Pseudomonadati</taxon>
        <taxon>Pseudomonadota</taxon>
        <taxon>Gammaproteobacteria</taxon>
        <taxon>Alteromonadales</taxon>
        <taxon>Shewanellaceae</taxon>
        <taxon>Shewanella</taxon>
    </lineage>
</organism>
<dbReference type="EC" id="1.5.1.2" evidence="10 11"/>
<keyword evidence="6 10" id="KW-0521">NADP</keyword>
<dbReference type="SUPFAM" id="SSF51735">
    <property type="entry name" value="NAD(P)-binding Rossmann-fold domains"/>
    <property type="match status" value="1"/>
</dbReference>
<evidence type="ECO:0000256" key="8">
    <source>
        <dbReference type="ARBA" id="ARBA00050547"/>
    </source>
</evidence>
<dbReference type="InterPro" id="IPR000304">
    <property type="entry name" value="Pyrroline-COOH_reductase"/>
</dbReference>
<comment type="function">
    <text evidence="10">Catalyzes the reduction of 1-pyrroline-5-carboxylate (PCA) to L-proline.</text>
</comment>
<dbReference type="SUPFAM" id="SSF48179">
    <property type="entry name" value="6-phosphogluconate dehydrogenase C-terminal domain-like"/>
    <property type="match status" value="1"/>
</dbReference>
<dbReference type="AlphaFoldDB" id="A0A4R2FD59"/>
<proteinExistence type="inferred from homology"/>
<reference evidence="15 16" key="1">
    <citation type="submission" date="2019-03" db="EMBL/GenBank/DDBJ databases">
        <title>Freshwater and sediment microbial communities from various areas in North America, analyzing microbe dynamics in response to fracking.</title>
        <authorList>
            <person name="Lamendella R."/>
        </authorList>
    </citation>
    <scope>NUCLEOTIDE SEQUENCE [LARGE SCALE GENOMIC DNA]</scope>
    <source>
        <strain evidence="15 16">74A</strain>
    </source>
</reference>